<dbReference type="PROSITE" id="PS00572">
    <property type="entry name" value="GLYCOSYL_HYDROL_F1_1"/>
    <property type="match status" value="1"/>
</dbReference>
<dbReference type="Gene3D" id="3.20.20.80">
    <property type="entry name" value="Glycosidases"/>
    <property type="match status" value="1"/>
</dbReference>
<reference evidence="6 7" key="1">
    <citation type="submission" date="2016-11" db="EMBL/GenBank/DDBJ databases">
        <title>Description of two novel members of the family Erysipelotrichaceae: Ileibacterium lipovorans gen. nov., sp. nov. and Dubosiella newyorkensis, gen. nov., sp. nov.</title>
        <authorList>
            <person name="Cox L.M."/>
            <person name="Sohn J."/>
            <person name="Tyrrell K.L."/>
            <person name="Citron D.M."/>
            <person name="Lawson P.A."/>
            <person name="Patel N.B."/>
            <person name="Iizumi T."/>
            <person name="Perez-Perez G.I."/>
            <person name="Goldstein E.J."/>
            <person name="Blaser M.J."/>
        </authorList>
    </citation>
    <scope>NUCLEOTIDE SEQUENCE [LARGE SCALE GENOMIC DNA]</scope>
    <source>
        <strain evidence="6 7">NYU-BL-A4</strain>
    </source>
</reference>
<keyword evidence="3" id="KW-0326">Glycosidase</keyword>
<evidence type="ECO:0000256" key="3">
    <source>
        <dbReference type="ARBA" id="ARBA00023295"/>
    </source>
</evidence>
<dbReference type="InterPro" id="IPR017853">
    <property type="entry name" value="GH"/>
</dbReference>
<dbReference type="InterPro" id="IPR018120">
    <property type="entry name" value="Glyco_hydro_1_AS"/>
</dbReference>
<dbReference type="Proteomes" id="UP000186705">
    <property type="component" value="Unassembled WGS sequence"/>
</dbReference>
<dbReference type="SUPFAM" id="SSF51445">
    <property type="entry name" value="(Trans)glycosidases"/>
    <property type="match status" value="1"/>
</dbReference>
<dbReference type="GO" id="GO:0008422">
    <property type="term" value="F:beta-glucosidase activity"/>
    <property type="evidence" value="ECO:0007669"/>
    <property type="project" value="TreeGrafter"/>
</dbReference>
<evidence type="ECO:0000313" key="7">
    <source>
        <dbReference type="Proteomes" id="UP000186705"/>
    </source>
</evidence>
<dbReference type="PRINTS" id="PR00131">
    <property type="entry name" value="GLHYDRLASE1"/>
</dbReference>
<dbReference type="GO" id="GO:0005975">
    <property type="term" value="P:carbohydrate metabolic process"/>
    <property type="evidence" value="ECO:0007669"/>
    <property type="project" value="InterPro"/>
</dbReference>
<dbReference type="STRING" id="1862672.BO225_10665"/>
<comment type="similarity">
    <text evidence="1 5">Belongs to the glycosyl hydrolase 1 family.</text>
</comment>
<dbReference type="RefSeq" id="WP_076342229.1">
    <property type="nucleotide sequence ID" value="NZ_CAPDDE010000012.1"/>
</dbReference>
<evidence type="ECO:0000256" key="1">
    <source>
        <dbReference type="ARBA" id="ARBA00010838"/>
    </source>
</evidence>
<dbReference type="AlphaFoldDB" id="A0A1U7NK03"/>
<protein>
    <submittedName>
        <fullName evidence="6">Glycoside hydrolase family 1</fullName>
    </submittedName>
</protein>
<dbReference type="EMBL" id="MPKA01000113">
    <property type="protein sequence ID" value="OLU44340.1"/>
    <property type="molecule type" value="Genomic_DNA"/>
</dbReference>
<proteinExistence type="inferred from homology"/>
<dbReference type="PANTHER" id="PTHR10353">
    <property type="entry name" value="GLYCOSYL HYDROLASE"/>
    <property type="match status" value="1"/>
</dbReference>
<gene>
    <name evidence="6" type="ORF">BO225_10665</name>
</gene>
<keyword evidence="2 6" id="KW-0378">Hydrolase</keyword>
<evidence type="ECO:0000313" key="6">
    <source>
        <dbReference type="EMBL" id="OLU44340.1"/>
    </source>
</evidence>
<feature type="active site" description="Nucleophile" evidence="4">
    <location>
        <position position="326"/>
    </location>
</feature>
<organism evidence="6 7">
    <name type="scientific">Dubosiella newyorkensis</name>
    <dbReference type="NCBI Taxonomy" id="1862672"/>
    <lineage>
        <taxon>Bacteria</taxon>
        <taxon>Bacillati</taxon>
        <taxon>Bacillota</taxon>
        <taxon>Erysipelotrichia</taxon>
        <taxon>Erysipelotrichales</taxon>
        <taxon>Erysipelotrichaceae</taxon>
        <taxon>Dubosiella</taxon>
    </lineage>
</organism>
<evidence type="ECO:0000256" key="5">
    <source>
        <dbReference type="RuleBase" id="RU003690"/>
    </source>
</evidence>
<evidence type="ECO:0000256" key="2">
    <source>
        <dbReference type="ARBA" id="ARBA00022801"/>
    </source>
</evidence>
<dbReference type="PANTHER" id="PTHR10353:SF209">
    <property type="entry name" value="GALACTOLIPID GALACTOSYLTRANSFERASE SFR2, CHLOROPLASTIC"/>
    <property type="match status" value="1"/>
</dbReference>
<keyword evidence="7" id="KW-1185">Reference proteome</keyword>
<dbReference type="OrthoDB" id="2339329at2"/>
<accession>A0A1U7NK03</accession>
<evidence type="ECO:0000256" key="4">
    <source>
        <dbReference type="PROSITE-ProRule" id="PRU10055"/>
    </source>
</evidence>
<dbReference type="Pfam" id="PF00232">
    <property type="entry name" value="Glyco_hydro_1"/>
    <property type="match status" value="1"/>
</dbReference>
<name>A0A1U7NK03_9FIRM</name>
<sequence>MIDLHEYPITEFPDDFLMGVASAGQQIEGNNCSWHDDPKYYGTQNYTGVPWVPAGKAMDSYHRYEEDIALAKEMHLDAFRLSVEWSRIEQEPGVFSEKEIMHYVHLLKRLKEEGMKTIVTLHHVSHPVWFHDLGAFNKMENLTYFLRYVETIVPRIMEYTDYFLVLNELNIPFEYSIEERINMLQFHAYAYRLIKKFTDIPTSSTISYSFKEPFRGRFDRADSVLAEYVDWIENEFFFHAVRTGEIIMPYHDVIYCPELKDSMDFWAVNTYIRQLIDSRKAFPIGSVYNATHFKAMDTPIYTEEIEPEIMLKMLMRLNDKPVFITENGISCKSDKRRMEYIASMLVAIKQGMDLGANVIGYLHWSLLDNWEWGSYAPIFGLAYCDENLDRHLKKSGAFYGAIAKNKKITSEIIHKFYDAKE</sequence>
<comment type="caution">
    <text evidence="6">The sequence shown here is derived from an EMBL/GenBank/DDBJ whole genome shotgun (WGS) entry which is preliminary data.</text>
</comment>
<dbReference type="InterPro" id="IPR001360">
    <property type="entry name" value="Glyco_hydro_1"/>
</dbReference>
<dbReference type="GeneID" id="78276399"/>